<name>A0A9N9RB36_9NEOP</name>
<dbReference type="GO" id="GO:0005886">
    <property type="term" value="C:plasma membrane"/>
    <property type="evidence" value="ECO:0007669"/>
    <property type="project" value="TreeGrafter"/>
</dbReference>
<dbReference type="SUPFAM" id="SSF56112">
    <property type="entry name" value="Protein kinase-like (PK-like)"/>
    <property type="match status" value="1"/>
</dbReference>
<dbReference type="Gene3D" id="1.10.510.10">
    <property type="entry name" value="Transferase(Phosphotransferase) domain 1"/>
    <property type="match status" value="1"/>
</dbReference>
<dbReference type="InterPro" id="IPR017441">
    <property type="entry name" value="Protein_kinase_ATP_BS"/>
</dbReference>
<dbReference type="OrthoDB" id="4062651at2759"/>
<protein>
    <recommendedName>
        <fullName evidence="4">Protein kinase domain-containing protein</fullName>
    </recommendedName>
</protein>
<dbReference type="AlphaFoldDB" id="A0A9N9RB36"/>
<feature type="binding site" evidence="3">
    <location>
        <position position="295"/>
    </location>
    <ligand>
        <name>ATP</name>
        <dbReference type="ChEBI" id="CHEBI:30616"/>
    </ligand>
</feature>
<organism evidence="5 6">
    <name type="scientific">Diatraea saccharalis</name>
    <name type="common">sugarcane borer</name>
    <dbReference type="NCBI Taxonomy" id="40085"/>
    <lineage>
        <taxon>Eukaryota</taxon>
        <taxon>Metazoa</taxon>
        <taxon>Ecdysozoa</taxon>
        <taxon>Arthropoda</taxon>
        <taxon>Hexapoda</taxon>
        <taxon>Insecta</taxon>
        <taxon>Pterygota</taxon>
        <taxon>Neoptera</taxon>
        <taxon>Endopterygota</taxon>
        <taxon>Lepidoptera</taxon>
        <taxon>Glossata</taxon>
        <taxon>Ditrysia</taxon>
        <taxon>Pyraloidea</taxon>
        <taxon>Crambidae</taxon>
        <taxon>Crambinae</taxon>
        <taxon>Diatraea</taxon>
    </lineage>
</organism>
<dbReference type="InterPro" id="IPR011009">
    <property type="entry name" value="Kinase-like_dom_sf"/>
</dbReference>
<dbReference type="PANTHER" id="PTHR27001">
    <property type="entry name" value="OS01G0253100 PROTEIN"/>
    <property type="match status" value="1"/>
</dbReference>
<dbReference type="PROSITE" id="PS00108">
    <property type="entry name" value="PROTEIN_KINASE_ST"/>
    <property type="match status" value="1"/>
</dbReference>
<dbReference type="Proteomes" id="UP001153714">
    <property type="component" value="Chromosome 5"/>
</dbReference>
<dbReference type="Pfam" id="PF14786">
    <property type="entry name" value="Death_2"/>
    <property type="match status" value="1"/>
</dbReference>
<dbReference type="PROSITE" id="PS00107">
    <property type="entry name" value="PROTEIN_KINASE_ATP"/>
    <property type="match status" value="1"/>
</dbReference>
<dbReference type="GO" id="GO:0004672">
    <property type="term" value="F:protein kinase activity"/>
    <property type="evidence" value="ECO:0007669"/>
    <property type="project" value="InterPro"/>
</dbReference>
<dbReference type="Pfam" id="PF00069">
    <property type="entry name" value="Pkinase"/>
    <property type="match status" value="1"/>
</dbReference>
<evidence type="ECO:0000256" key="2">
    <source>
        <dbReference type="ARBA" id="ARBA00022840"/>
    </source>
</evidence>
<evidence type="ECO:0000259" key="4">
    <source>
        <dbReference type="PROSITE" id="PS50011"/>
    </source>
</evidence>
<dbReference type="SUPFAM" id="SSF47986">
    <property type="entry name" value="DEATH domain"/>
    <property type="match status" value="1"/>
</dbReference>
<dbReference type="InterPro" id="IPR011029">
    <property type="entry name" value="DEATH-like_dom_sf"/>
</dbReference>
<dbReference type="InterPro" id="IPR029397">
    <property type="entry name" value="Tube_Death"/>
</dbReference>
<dbReference type="InterPro" id="IPR000719">
    <property type="entry name" value="Prot_kinase_dom"/>
</dbReference>
<dbReference type="Gene3D" id="3.30.200.20">
    <property type="entry name" value="Phosphorylase Kinase, domain 1"/>
    <property type="match status" value="1"/>
</dbReference>
<dbReference type="GO" id="GO:0005524">
    <property type="term" value="F:ATP binding"/>
    <property type="evidence" value="ECO:0007669"/>
    <property type="project" value="UniProtKB-UniRule"/>
</dbReference>
<keyword evidence="2 3" id="KW-0067">ATP-binding</keyword>
<evidence type="ECO:0000256" key="3">
    <source>
        <dbReference type="PROSITE-ProRule" id="PRU10141"/>
    </source>
</evidence>
<keyword evidence="6" id="KW-1185">Reference proteome</keyword>
<evidence type="ECO:0000313" key="5">
    <source>
        <dbReference type="EMBL" id="CAG9793115.1"/>
    </source>
</evidence>
<evidence type="ECO:0000256" key="1">
    <source>
        <dbReference type="ARBA" id="ARBA00022741"/>
    </source>
</evidence>
<evidence type="ECO:0000313" key="6">
    <source>
        <dbReference type="Proteomes" id="UP001153714"/>
    </source>
</evidence>
<feature type="domain" description="Protein kinase" evidence="4">
    <location>
        <begin position="267"/>
        <end position="554"/>
    </location>
</feature>
<keyword evidence="1 3" id="KW-0547">Nucleotide-binding</keyword>
<reference evidence="5" key="2">
    <citation type="submission" date="2022-10" db="EMBL/GenBank/DDBJ databases">
        <authorList>
            <consortium name="ENA_rothamsted_submissions"/>
            <consortium name="culmorum"/>
            <person name="King R."/>
        </authorList>
    </citation>
    <scope>NUCLEOTIDE SEQUENCE</scope>
</reference>
<dbReference type="EMBL" id="OU893336">
    <property type="protein sequence ID" value="CAG9793115.1"/>
    <property type="molecule type" value="Genomic_DNA"/>
</dbReference>
<reference evidence="5" key="1">
    <citation type="submission" date="2021-12" db="EMBL/GenBank/DDBJ databases">
        <authorList>
            <person name="King R."/>
        </authorList>
    </citation>
    <scope>NUCLEOTIDE SEQUENCE</scope>
</reference>
<dbReference type="SMART" id="SM00220">
    <property type="entry name" value="S_TKc"/>
    <property type="match status" value="1"/>
</dbReference>
<dbReference type="InterPro" id="IPR008271">
    <property type="entry name" value="Ser/Thr_kinase_AS"/>
</dbReference>
<gene>
    <name evidence="5" type="ORF">DIATSA_LOCUS10580</name>
</gene>
<sequence>MYKYEELRKLPTGSLYRISETLETNGDWRKVMSLIPKDPNAEKFEPKYNSQQMRIIEEHAKGTSKTCAEVLFDEWGTSGRIRPTLATLQNLILQAGIYKAADEIALMLQEAPPQRPNTGPAAKIETDIEKFLKEDTKIHGKKRNQETESTAQMISSGFPNFDNFSKPVKSIGDRTTASMKSKESVNYGSTREYSSRYSENTDMSACIPNFDILMKDKSETKSIVYPAPPLFRIDTTILENKTLIQFDYNELKEITSNFSNVFIYGPLGPTGKIGSGAFGDVYAGMHPEHGVLAVKRIKNLSLISDKPDLISQTFNAEVKCLAQLRHENIVPIVGYSIQKEVTSFPSLCIVCQYIEGRSLEQNLAAKRLTEKQRIDIIVGTARGLKYIHNRDSSMDDKVEDGVEDSFMHYIHGDVKSANILLTRDYQPKLCDFGLAKQFKTTLVSPSIMGTTPYMSPERLRGTVTQKADIYSFGIVILELLTGLQCLVSRNKEIINLQDYVAEKARVDYKDILDPVANPWSKANEIYELAKKCLTHDYTCRPNINEVCEEVANLIDDGDNADQQRIP</sequence>
<dbReference type="PANTHER" id="PTHR27001:SF931">
    <property type="entry name" value="OS11G0664100 PROTEIN"/>
    <property type="match status" value="1"/>
</dbReference>
<dbReference type="Gene3D" id="1.10.533.10">
    <property type="entry name" value="Death Domain, Fas"/>
    <property type="match status" value="1"/>
</dbReference>
<proteinExistence type="predicted"/>
<dbReference type="PROSITE" id="PS50011">
    <property type="entry name" value="PROTEIN_KINASE_DOM"/>
    <property type="match status" value="1"/>
</dbReference>
<accession>A0A9N9RB36</accession>